<dbReference type="EMBL" id="LXQA010592523">
    <property type="protein sequence ID" value="MCI61034.1"/>
    <property type="molecule type" value="Genomic_DNA"/>
</dbReference>
<comment type="caution">
    <text evidence="1">The sequence shown here is derived from an EMBL/GenBank/DDBJ whole genome shotgun (WGS) entry which is preliminary data.</text>
</comment>
<organism evidence="1 2">
    <name type="scientific">Trifolium medium</name>
    <dbReference type="NCBI Taxonomy" id="97028"/>
    <lineage>
        <taxon>Eukaryota</taxon>
        <taxon>Viridiplantae</taxon>
        <taxon>Streptophyta</taxon>
        <taxon>Embryophyta</taxon>
        <taxon>Tracheophyta</taxon>
        <taxon>Spermatophyta</taxon>
        <taxon>Magnoliopsida</taxon>
        <taxon>eudicotyledons</taxon>
        <taxon>Gunneridae</taxon>
        <taxon>Pentapetalae</taxon>
        <taxon>rosids</taxon>
        <taxon>fabids</taxon>
        <taxon>Fabales</taxon>
        <taxon>Fabaceae</taxon>
        <taxon>Papilionoideae</taxon>
        <taxon>50 kb inversion clade</taxon>
        <taxon>NPAAA clade</taxon>
        <taxon>Hologalegina</taxon>
        <taxon>IRL clade</taxon>
        <taxon>Trifolieae</taxon>
        <taxon>Trifolium</taxon>
    </lineage>
</organism>
<evidence type="ECO:0000313" key="1">
    <source>
        <dbReference type="EMBL" id="MCI61034.1"/>
    </source>
</evidence>
<protein>
    <submittedName>
        <fullName evidence="1">Uncharacterized protein</fullName>
    </submittedName>
</protein>
<dbReference type="AlphaFoldDB" id="A0A392TKA5"/>
<evidence type="ECO:0000313" key="2">
    <source>
        <dbReference type="Proteomes" id="UP000265520"/>
    </source>
</evidence>
<feature type="non-terminal residue" evidence="1">
    <location>
        <position position="1"/>
    </location>
</feature>
<accession>A0A392TKA5</accession>
<sequence length="31" mass="3098">SGDGRCVTIVILEDVTQHLLKVSSGGGGGGW</sequence>
<name>A0A392TKA5_9FABA</name>
<dbReference type="Proteomes" id="UP000265520">
    <property type="component" value="Unassembled WGS sequence"/>
</dbReference>
<keyword evidence="2" id="KW-1185">Reference proteome</keyword>
<proteinExistence type="predicted"/>
<reference evidence="1 2" key="1">
    <citation type="journal article" date="2018" name="Front. Plant Sci.">
        <title>Red Clover (Trifolium pratense) and Zigzag Clover (T. medium) - A Picture of Genomic Similarities and Differences.</title>
        <authorList>
            <person name="Dluhosova J."/>
            <person name="Istvanek J."/>
            <person name="Nedelnik J."/>
            <person name="Repkova J."/>
        </authorList>
    </citation>
    <scope>NUCLEOTIDE SEQUENCE [LARGE SCALE GENOMIC DNA]</scope>
    <source>
        <strain evidence="2">cv. 10/8</strain>
        <tissue evidence="1">Leaf</tissue>
    </source>
</reference>